<sequence>KEMDNYDVVHELDSIVCFSQAEYISERKDLCKENGGSVDACWSSSFYKVCHDNERLLYGTGKQNSDVFIRAKTARIILFTSVGISMIWQGVELEESKAMIYDQPKKFHKWRMMCNYISHEISTLELFPDELFLELFSFINPIDLYHGFINLNSRLNNILNDIRICIHIINDDQYEDYQTCLNHFAYQIIYLAIDCHWSRLSYNINLQSFVNLRSLYLPMPTDEQCLEITSDNLPFLTNLTINDNTFKSILFGSDLFSHLVTLCVPRIDSSILKQIESMQLCLTLHSLYLGFCTIIDVLNILPYLPNLNYLDIALLPNNKTIHQSDVKHKNISHLKVKLRKLDPDLEILLKSMSNLHRLEFLWNESYTGIWYNGPNSFNFEKFSDILEKNSVSLKRIDIHIHISRCDYDIDYIRHLNLQWFSSLNKIKITNNGSFFITTKKLSTDAEEKMITTLLQSTYMTQRNTRIHRVKINKV</sequence>
<organism evidence="3 4">
    <name type="scientific">Rotaria sordida</name>
    <dbReference type="NCBI Taxonomy" id="392033"/>
    <lineage>
        <taxon>Eukaryota</taxon>
        <taxon>Metazoa</taxon>
        <taxon>Spiralia</taxon>
        <taxon>Gnathifera</taxon>
        <taxon>Rotifera</taxon>
        <taxon>Eurotatoria</taxon>
        <taxon>Bdelloidea</taxon>
        <taxon>Philodinida</taxon>
        <taxon>Philodinidae</taxon>
        <taxon>Rotaria</taxon>
    </lineage>
</organism>
<comment type="caution">
    <text evidence="3">The sequence shown here is derived from an EMBL/GenBank/DDBJ whole genome shotgun (WGS) entry which is preliminary data.</text>
</comment>
<name>A0A816BIC5_9BILA</name>
<dbReference type="EMBL" id="CAJNOH010004086">
    <property type="protein sequence ID" value="CAF1359082.1"/>
    <property type="molecule type" value="Genomic_DNA"/>
</dbReference>
<evidence type="ECO:0000313" key="4">
    <source>
        <dbReference type="Proteomes" id="UP000663870"/>
    </source>
</evidence>
<proteinExistence type="predicted"/>
<dbReference type="Gene3D" id="3.80.10.10">
    <property type="entry name" value="Ribonuclease Inhibitor"/>
    <property type="match status" value="1"/>
</dbReference>
<dbReference type="PROSITE" id="PS50181">
    <property type="entry name" value="FBOX"/>
    <property type="match status" value="1"/>
</dbReference>
<dbReference type="Proteomes" id="UP000663870">
    <property type="component" value="Unassembled WGS sequence"/>
</dbReference>
<feature type="non-terminal residue" evidence="3">
    <location>
        <position position="1"/>
    </location>
</feature>
<keyword evidence="4" id="KW-1185">Reference proteome</keyword>
<evidence type="ECO:0000259" key="1">
    <source>
        <dbReference type="PROSITE" id="PS50181"/>
    </source>
</evidence>
<accession>A0A816BIC5</accession>
<dbReference type="AlphaFoldDB" id="A0A816BIC5"/>
<dbReference type="Proteomes" id="UP000663854">
    <property type="component" value="Unassembled WGS sequence"/>
</dbReference>
<dbReference type="EMBL" id="CAJNOL010005776">
    <property type="protein sequence ID" value="CAF1609642.1"/>
    <property type="molecule type" value="Genomic_DNA"/>
</dbReference>
<reference evidence="3" key="1">
    <citation type="submission" date="2021-02" db="EMBL/GenBank/DDBJ databases">
        <authorList>
            <person name="Nowell W R."/>
        </authorList>
    </citation>
    <scope>NUCLEOTIDE SEQUENCE</scope>
</reference>
<feature type="domain" description="F-box" evidence="1">
    <location>
        <begin position="121"/>
        <end position="177"/>
    </location>
</feature>
<protein>
    <recommendedName>
        <fullName evidence="1">F-box domain-containing protein</fullName>
    </recommendedName>
</protein>
<evidence type="ECO:0000313" key="3">
    <source>
        <dbReference type="EMBL" id="CAF1609642.1"/>
    </source>
</evidence>
<gene>
    <name evidence="3" type="ORF">JXQ802_LOCUS49253</name>
    <name evidence="2" type="ORF">PYM288_LOCUS32784</name>
</gene>
<dbReference type="InterPro" id="IPR032675">
    <property type="entry name" value="LRR_dom_sf"/>
</dbReference>
<dbReference type="InterPro" id="IPR001810">
    <property type="entry name" value="F-box_dom"/>
</dbReference>
<evidence type="ECO:0000313" key="2">
    <source>
        <dbReference type="EMBL" id="CAF1359082.1"/>
    </source>
</evidence>
<dbReference type="SUPFAM" id="SSF52047">
    <property type="entry name" value="RNI-like"/>
    <property type="match status" value="1"/>
</dbReference>